<dbReference type="PANTHER" id="PTHR38471:SF2">
    <property type="entry name" value="FOUR HELIX BUNDLE PROTEIN"/>
    <property type="match status" value="1"/>
</dbReference>
<dbReference type="RefSeq" id="WP_252113155.1">
    <property type="nucleotide sequence ID" value="NZ_JAMSCK010000003.1"/>
</dbReference>
<gene>
    <name evidence="1" type="ORF">NE848_10270</name>
</gene>
<dbReference type="Gene3D" id="1.20.1440.60">
    <property type="entry name" value="23S rRNA-intervening sequence"/>
    <property type="match status" value="1"/>
</dbReference>
<comment type="caution">
    <text evidence="1">The sequence shown here is derived from an EMBL/GenBank/DDBJ whole genome shotgun (WGS) entry which is preliminary data.</text>
</comment>
<accession>A0ABT0Z207</accession>
<dbReference type="Proteomes" id="UP001155077">
    <property type="component" value="Unassembled WGS sequence"/>
</dbReference>
<name>A0ABT0Z207_9FLAO</name>
<dbReference type="NCBIfam" id="TIGR02436">
    <property type="entry name" value="four helix bundle protein"/>
    <property type="match status" value="1"/>
</dbReference>
<dbReference type="InterPro" id="IPR036583">
    <property type="entry name" value="23S_rRNA_IVS_sf"/>
</dbReference>
<sequence length="129" mass="15069">MAHYQNFEELEIYKLARHQCIQIWRLINETSLSKDYKLRDQINGSSGSVMDNIAEGFGRGGNKEFIQFLSFARGSNHETQAQLQRAHDRNHSSVNQYQELVEKSEILNEQISKFINYLKSSHRKGSKYD</sequence>
<dbReference type="EMBL" id="JAMSCK010000003">
    <property type="protein sequence ID" value="MCM8569766.1"/>
    <property type="molecule type" value="Genomic_DNA"/>
</dbReference>
<dbReference type="PANTHER" id="PTHR38471">
    <property type="entry name" value="FOUR HELIX BUNDLE PROTEIN"/>
    <property type="match status" value="1"/>
</dbReference>
<evidence type="ECO:0000313" key="2">
    <source>
        <dbReference type="Proteomes" id="UP001155077"/>
    </source>
</evidence>
<proteinExistence type="predicted"/>
<dbReference type="SUPFAM" id="SSF158446">
    <property type="entry name" value="IVS-encoded protein-like"/>
    <property type="match status" value="1"/>
</dbReference>
<keyword evidence="2" id="KW-1185">Reference proteome</keyword>
<dbReference type="Pfam" id="PF05635">
    <property type="entry name" value="23S_rRNA_IVP"/>
    <property type="match status" value="1"/>
</dbReference>
<organism evidence="1 2">
    <name type="scientific">Gramella jeungdoensis</name>
    <dbReference type="NCBI Taxonomy" id="708091"/>
    <lineage>
        <taxon>Bacteria</taxon>
        <taxon>Pseudomonadati</taxon>
        <taxon>Bacteroidota</taxon>
        <taxon>Flavobacteriia</taxon>
        <taxon>Flavobacteriales</taxon>
        <taxon>Flavobacteriaceae</taxon>
        <taxon>Christiangramia</taxon>
    </lineage>
</organism>
<evidence type="ECO:0000313" key="1">
    <source>
        <dbReference type="EMBL" id="MCM8569766.1"/>
    </source>
</evidence>
<reference evidence="1" key="1">
    <citation type="submission" date="2022-06" db="EMBL/GenBank/DDBJ databases">
        <title>Gramella sediminis sp. nov., isolated from deep-sea sediment of the Indian Ocean.</title>
        <authorList>
            <person name="Yang L."/>
        </authorList>
    </citation>
    <scope>NUCLEOTIDE SEQUENCE</scope>
    <source>
        <strain evidence="1">HMD3159</strain>
    </source>
</reference>
<protein>
    <submittedName>
        <fullName evidence="1">Four helix bundle protein</fullName>
    </submittedName>
</protein>
<dbReference type="InterPro" id="IPR012657">
    <property type="entry name" value="23S_rRNA-intervening_sequence"/>
</dbReference>